<dbReference type="EMBL" id="CVRI01000044">
    <property type="protein sequence ID" value="CRK96484.1"/>
    <property type="molecule type" value="Genomic_DNA"/>
</dbReference>
<gene>
    <name evidence="1" type="ORF">CLUMA_CG010223</name>
</gene>
<dbReference type="AlphaFoldDB" id="A0A1J1IA88"/>
<dbReference type="Proteomes" id="UP000183832">
    <property type="component" value="Unassembled WGS sequence"/>
</dbReference>
<protein>
    <submittedName>
        <fullName evidence="1">CLUMA_CG010223, isoform A</fullName>
    </submittedName>
</protein>
<evidence type="ECO:0000313" key="1">
    <source>
        <dbReference type="EMBL" id="CRK96484.1"/>
    </source>
</evidence>
<accession>A0A1J1IA88</accession>
<sequence>MQSILKQKILSICENLHFKTNKEENVYCHGIKNLINCADEYQLMTLECSETKKVIKLKYFSHKALNKVHNIKRHDYASFSFHSITLEQYLW</sequence>
<keyword evidence="2" id="KW-1185">Reference proteome</keyword>
<name>A0A1J1IA88_9DIPT</name>
<organism evidence="1 2">
    <name type="scientific">Clunio marinus</name>
    <dbReference type="NCBI Taxonomy" id="568069"/>
    <lineage>
        <taxon>Eukaryota</taxon>
        <taxon>Metazoa</taxon>
        <taxon>Ecdysozoa</taxon>
        <taxon>Arthropoda</taxon>
        <taxon>Hexapoda</taxon>
        <taxon>Insecta</taxon>
        <taxon>Pterygota</taxon>
        <taxon>Neoptera</taxon>
        <taxon>Endopterygota</taxon>
        <taxon>Diptera</taxon>
        <taxon>Nematocera</taxon>
        <taxon>Chironomoidea</taxon>
        <taxon>Chironomidae</taxon>
        <taxon>Clunio</taxon>
    </lineage>
</organism>
<reference evidence="1 2" key="1">
    <citation type="submission" date="2015-04" db="EMBL/GenBank/DDBJ databases">
        <authorList>
            <person name="Syromyatnikov M.Y."/>
            <person name="Popov V.N."/>
        </authorList>
    </citation>
    <scope>NUCLEOTIDE SEQUENCE [LARGE SCALE GENOMIC DNA]</scope>
</reference>
<proteinExistence type="predicted"/>
<evidence type="ECO:0000313" key="2">
    <source>
        <dbReference type="Proteomes" id="UP000183832"/>
    </source>
</evidence>